<feature type="compositionally biased region" description="Polar residues" evidence="1">
    <location>
        <begin position="296"/>
        <end position="310"/>
    </location>
</feature>
<accession>A0AAW2VRR7</accession>
<dbReference type="AlphaFoldDB" id="A0AAW2VRR7"/>
<name>A0AAW2VRR7_SESRA</name>
<reference evidence="2" key="2">
    <citation type="journal article" date="2024" name="Plant">
        <title>Genomic evolution and insights into agronomic trait innovations of Sesamum species.</title>
        <authorList>
            <person name="Miao H."/>
            <person name="Wang L."/>
            <person name="Qu L."/>
            <person name="Liu H."/>
            <person name="Sun Y."/>
            <person name="Le M."/>
            <person name="Wang Q."/>
            <person name="Wei S."/>
            <person name="Zheng Y."/>
            <person name="Lin W."/>
            <person name="Duan Y."/>
            <person name="Cao H."/>
            <person name="Xiong S."/>
            <person name="Wang X."/>
            <person name="Wei L."/>
            <person name="Li C."/>
            <person name="Ma Q."/>
            <person name="Ju M."/>
            <person name="Zhao R."/>
            <person name="Li G."/>
            <person name="Mu C."/>
            <person name="Tian Q."/>
            <person name="Mei H."/>
            <person name="Zhang T."/>
            <person name="Gao T."/>
            <person name="Zhang H."/>
        </authorList>
    </citation>
    <scope>NUCLEOTIDE SEQUENCE</scope>
    <source>
        <strain evidence="2">G02</strain>
    </source>
</reference>
<evidence type="ECO:0000256" key="1">
    <source>
        <dbReference type="SAM" id="MobiDB-lite"/>
    </source>
</evidence>
<sequence>MQERCAQGLYFNCNDKFCPGHVCRSKQFLLLLADDIESPELPDLPGFLPVAPEEPPPPPLRFLSIEVASDSVHFQLSSAAVSGSIFPHTLCLRGLVHEHSISVLIDSGSSHNIVQPCVPEFLGLPIMPFSAFSVLVGNGVALHCAGVCHEVPLVLQSHQLSILLFIIPIYGADIVLRVQWLSTLGPFVLDFSIPSMQFYHKDCLVTLTSEPSSTPHYASFSQLRRYVTTNSIESCCLFSVHASAITTPSLSPSTSVIPPNLYPLDLHSILSTFNHLFSVPKGLPPPHPQTVKPPYTFNSKPATSQHQTASIPPLPKGNYGAVDL</sequence>
<dbReference type="Gene3D" id="2.40.70.10">
    <property type="entry name" value="Acid Proteases"/>
    <property type="match status" value="1"/>
</dbReference>
<dbReference type="Pfam" id="PF08284">
    <property type="entry name" value="RVP_2"/>
    <property type="match status" value="1"/>
</dbReference>
<comment type="caution">
    <text evidence="2">The sequence shown here is derived from an EMBL/GenBank/DDBJ whole genome shotgun (WGS) entry which is preliminary data.</text>
</comment>
<reference evidence="2" key="1">
    <citation type="submission" date="2020-06" db="EMBL/GenBank/DDBJ databases">
        <authorList>
            <person name="Li T."/>
            <person name="Hu X."/>
            <person name="Zhang T."/>
            <person name="Song X."/>
            <person name="Zhang H."/>
            <person name="Dai N."/>
            <person name="Sheng W."/>
            <person name="Hou X."/>
            <person name="Wei L."/>
        </authorList>
    </citation>
    <scope>NUCLEOTIDE SEQUENCE</scope>
    <source>
        <strain evidence="2">G02</strain>
        <tissue evidence="2">Leaf</tissue>
    </source>
</reference>
<dbReference type="CDD" id="cd00303">
    <property type="entry name" value="retropepsin_like"/>
    <property type="match status" value="1"/>
</dbReference>
<protein>
    <submittedName>
        <fullName evidence="2">Uncharacterized protein</fullName>
    </submittedName>
</protein>
<feature type="region of interest" description="Disordered" evidence="1">
    <location>
        <begin position="288"/>
        <end position="324"/>
    </location>
</feature>
<proteinExistence type="predicted"/>
<gene>
    <name evidence="2" type="ORF">Sradi_0707700</name>
</gene>
<dbReference type="EMBL" id="JACGWJ010000003">
    <property type="protein sequence ID" value="KAL0430817.1"/>
    <property type="molecule type" value="Genomic_DNA"/>
</dbReference>
<organism evidence="2">
    <name type="scientific">Sesamum radiatum</name>
    <name type="common">Black benniseed</name>
    <dbReference type="NCBI Taxonomy" id="300843"/>
    <lineage>
        <taxon>Eukaryota</taxon>
        <taxon>Viridiplantae</taxon>
        <taxon>Streptophyta</taxon>
        <taxon>Embryophyta</taxon>
        <taxon>Tracheophyta</taxon>
        <taxon>Spermatophyta</taxon>
        <taxon>Magnoliopsida</taxon>
        <taxon>eudicotyledons</taxon>
        <taxon>Gunneridae</taxon>
        <taxon>Pentapetalae</taxon>
        <taxon>asterids</taxon>
        <taxon>lamiids</taxon>
        <taxon>Lamiales</taxon>
        <taxon>Pedaliaceae</taxon>
        <taxon>Sesamum</taxon>
    </lineage>
</organism>
<dbReference type="InterPro" id="IPR021109">
    <property type="entry name" value="Peptidase_aspartic_dom_sf"/>
</dbReference>
<evidence type="ECO:0000313" key="2">
    <source>
        <dbReference type="EMBL" id="KAL0430817.1"/>
    </source>
</evidence>